<gene>
    <name evidence="1" type="ORF">EV199_1738</name>
</gene>
<dbReference type="OrthoDB" id="678306at2"/>
<keyword evidence="2" id="KW-1185">Reference proteome</keyword>
<evidence type="ECO:0000313" key="2">
    <source>
        <dbReference type="Proteomes" id="UP000293874"/>
    </source>
</evidence>
<dbReference type="EMBL" id="SGXA01000001">
    <property type="protein sequence ID" value="RZS75863.1"/>
    <property type="molecule type" value="Genomic_DNA"/>
</dbReference>
<comment type="caution">
    <text evidence="1">The sequence shown here is derived from an EMBL/GenBank/DDBJ whole genome shotgun (WGS) entry which is preliminary data.</text>
</comment>
<reference evidence="1 2" key="1">
    <citation type="submission" date="2019-02" db="EMBL/GenBank/DDBJ databases">
        <title>Genomic Encyclopedia of Type Strains, Phase IV (KMG-IV): sequencing the most valuable type-strain genomes for metagenomic binning, comparative biology and taxonomic classification.</title>
        <authorList>
            <person name="Goeker M."/>
        </authorList>
    </citation>
    <scope>NUCLEOTIDE SEQUENCE [LARGE SCALE GENOMIC DNA]</scope>
    <source>
        <strain evidence="1 2">DSM 18116</strain>
    </source>
</reference>
<dbReference type="AlphaFoldDB" id="A0A4Q7N4C9"/>
<dbReference type="Proteomes" id="UP000293874">
    <property type="component" value="Unassembled WGS sequence"/>
</dbReference>
<protein>
    <submittedName>
        <fullName evidence="1">Uncharacterized protein</fullName>
    </submittedName>
</protein>
<evidence type="ECO:0000313" key="1">
    <source>
        <dbReference type="EMBL" id="RZS75863.1"/>
    </source>
</evidence>
<dbReference type="RefSeq" id="WP_130540199.1">
    <property type="nucleotide sequence ID" value="NZ_CP042431.1"/>
</dbReference>
<organism evidence="1 2">
    <name type="scientific">Pseudobacter ginsenosidimutans</name>
    <dbReference type="NCBI Taxonomy" id="661488"/>
    <lineage>
        <taxon>Bacteria</taxon>
        <taxon>Pseudomonadati</taxon>
        <taxon>Bacteroidota</taxon>
        <taxon>Chitinophagia</taxon>
        <taxon>Chitinophagales</taxon>
        <taxon>Chitinophagaceae</taxon>
        <taxon>Pseudobacter</taxon>
    </lineage>
</organism>
<name>A0A4Q7N4C9_9BACT</name>
<sequence length="125" mass="14546">MNYKSERKFKLWAYAASHSILVLRSLNNEENYEDGFNIDVEFWGVMYLDIPSIMNGLTISEINSEIPEKLLDIVAPPDAYVFKIESDKVYYIVAANWRAGSNNWIEENRINSPELNYDKILGSFR</sequence>
<proteinExistence type="predicted"/>
<accession>A0A4Q7N4C9</accession>